<proteinExistence type="inferred from homology"/>
<evidence type="ECO:0000256" key="1">
    <source>
        <dbReference type="ARBA" id="ARBA00023016"/>
    </source>
</evidence>
<dbReference type="InterPro" id="IPR002068">
    <property type="entry name" value="A-crystallin/Hsp20_dom"/>
</dbReference>
<organism evidence="6 7">
    <name type="scientific">Golovinomyces cichoracearum</name>
    <dbReference type="NCBI Taxonomy" id="62708"/>
    <lineage>
        <taxon>Eukaryota</taxon>
        <taxon>Fungi</taxon>
        <taxon>Dikarya</taxon>
        <taxon>Ascomycota</taxon>
        <taxon>Pezizomycotina</taxon>
        <taxon>Leotiomycetes</taxon>
        <taxon>Erysiphales</taxon>
        <taxon>Erysiphaceae</taxon>
        <taxon>Golovinomyces</taxon>
    </lineage>
</organism>
<evidence type="ECO:0000256" key="2">
    <source>
        <dbReference type="PROSITE-ProRule" id="PRU00285"/>
    </source>
</evidence>
<keyword evidence="1 6" id="KW-0346">Stress response</keyword>
<accession>A0A420JBH6</accession>
<feature type="domain" description="SHSP" evidence="5">
    <location>
        <begin position="39"/>
        <end position="193"/>
    </location>
</feature>
<evidence type="ECO:0000256" key="4">
    <source>
        <dbReference type="SAM" id="MobiDB-lite"/>
    </source>
</evidence>
<dbReference type="AlphaFoldDB" id="A0A420JBH6"/>
<sequence>MALFPRSFITNDQSAFPPIFRLLDDFDQYSRSNDRSERNPTKSFIPKFDIKELKDAYQLHGELPGVDQKDVEIEFTDASTLTIKGRSERRYSHGPGASKGAISDSTGAGAGADAGAGTSTSSDKNSVQTKGSENADASDKYWVMERNVGEFSRSFGFPTQIDQDAVKASMKNGILSIVVPKAKKQEGRKIMIQ</sequence>
<gene>
    <name evidence="6" type="ORF">GcM1_144012</name>
</gene>
<feature type="region of interest" description="Disordered" evidence="4">
    <location>
        <begin position="86"/>
        <end position="135"/>
    </location>
</feature>
<dbReference type="Proteomes" id="UP000285326">
    <property type="component" value="Unassembled WGS sequence"/>
</dbReference>
<comment type="similarity">
    <text evidence="2 3">Belongs to the small heat shock protein (HSP20) family.</text>
</comment>
<evidence type="ECO:0000313" key="7">
    <source>
        <dbReference type="Proteomes" id="UP000285326"/>
    </source>
</evidence>
<evidence type="ECO:0000313" key="6">
    <source>
        <dbReference type="EMBL" id="RKF84140.1"/>
    </source>
</evidence>
<protein>
    <submittedName>
        <fullName evidence="6">30 kDa heat shock protein</fullName>
    </submittedName>
</protein>
<dbReference type="Gene3D" id="2.60.40.790">
    <property type="match status" value="1"/>
</dbReference>
<evidence type="ECO:0000256" key="3">
    <source>
        <dbReference type="RuleBase" id="RU003616"/>
    </source>
</evidence>
<dbReference type="InterPro" id="IPR031107">
    <property type="entry name" value="Small_HSP"/>
</dbReference>
<dbReference type="InterPro" id="IPR008978">
    <property type="entry name" value="HSP20-like_chaperone"/>
</dbReference>
<dbReference type="PROSITE" id="PS01031">
    <property type="entry name" value="SHSP"/>
    <property type="match status" value="1"/>
</dbReference>
<comment type="caution">
    <text evidence="6">The sequence shown here is derived from an EMBL/GenBank/DDBJ whole genome shotgun (WGS) entry which is preliminary data.</text>
</comment>
<reference evidence="6 7" key="1">
    <citation type="journal article" date="2018" name="BMC Genomics">
        <title>Comparative genome analyses reveal sequence features reflecting distinct modes of host-adaptation between dicot and monocot powdery mildew.</title>
        <authorList>
            <person name="Wu Y."/>
            <person name="Ma X."/>
            <person name="Pan Z."/>
            <person name="Kale S.D."/>
            <person name="Song Y."/>
            <person name="King H."/>
            <person name="Zhang Q."/>
            <person name="Presley C."/>
            <person name="Deng X."/>
            <person name="Wei C.I."/>
            <person name="Xiao S."/>
        </authorList>
    </citation>
    <scope>NUCLEOTIDE SEQUENCE [LARGE SCALE GENOMIC DNA]</scope>
    <source>
        <strain evidence="6">UMSG1</strain>
    </source>
</reference>
<dbReference type="EMBL" id="MCBS01014421">
    <property type="protein sequence ID" value="RKF84140.1"/>
    <property type="molecule type" value="Genomic_DNA"/>
</dbReference>
<dbReference type="Pfam" id="PF00011">
    <property type="entry name" value="HSP20"/>
    <property type="match status" value="1"/>
</dbReference>
<dbReference type="SUPFAM" id="SSF49764">
    <property type="entry name" value="HSP20-like chaperones"/>
    <property type="match status" value="1"/>
</dbReference>
<dbReference type="CDD" id="cd06464">
    <property type="entry name" value="ACD_sHsps-like"/>
    <property type="match status" value="1"/>
</dbReference>
<dbReference type="PANTHER" id="PTHR11527">
    <property type="entry name" value="HEAT-SHOCK PROTEIN 20 FAMILY MEMBER"/>
    <property type="match status" value="1"/>
</dbReference>
<name>A0A420JBH6_9PEZI</name>
<evidence type="ECO:0000259" key="5">
    <source>
        <dbReference type="PROSITE" id="PS01031"/>
    </source>
</evidence>